<dbReference type="Proteomes" id="UP000619265">
    <property type="component" value="Unassembled WGS sequence"/>
</dbReference>
<gene>
    <name evidence="2" type="ORF">F2P56_027576</name>
</gene>
<evidence type="ECO:0000313" key="3">
    <source>
        <dbReference type="Proteomes" id="UP000619265"/>
    </source>
</evidence>
<accession>A0A833TR13</accession>
<protein>
    <recommendedName>
        <fullName evidence="4">Late embryogenesis abundant protein 1-like</fullName>
    </recommendedName>
</protein>
<evidence type="ECO:0000256" key="1">
    <source>
        <dbReference type="SAM" id="MobiDB-lite"/>
    </source>
</evidence>
<dbReference type="GO" id="GO:0009567">
    <property type="term" value="P:double fertilization forming a zygote and endosperm"/>
    <property type="evidence" value="ECO:0007669"/>
    <property type="project" value="EnsemblPlants"/>
</dbReference>
<dbReference type="PANTHER" id="PTHR34191:SF20">
    <property type="entry name" value="LATE EMBRYOGENESIS ABUNDANT PROTEIN (LEA) FAMILY PROTEIN"/>
    <property type="match status" value="1"/>
</dbReference>
<evidence type="ECO:0008006" key="4">
    <source>
        <dbReference type="Google" id="ProtNLM"/>
    </source>
</evidence>
<dbReference type="EMBL" id="LIHL02000012">
    <property type="protein sequence ID" value="KAF5452600.1"/>
    <property type="molecule type" value="Genomic_DNA"/>
</dbReference>
<feature type="non-terminal residue" evidence="2">
    <location>
        <position position="1"/>
    </location>
</feature>
<comment type="caution">
    <text evidence="2">The sequence shown here is derived from an EMBL/GenBank/DDBJ whole genome shotgun (WGS) entry which is preliminary data.</text>
</comment>
<reference evidence="2" key="2">
    <citation type="submission" date="2020-03" db="EMBL/GenBank/DDBJ databases">
        <title>Walnut 2.0.</title>
        <authorList>
            <person name="Marrano A."/>
            <person name="Britton M."/>
            <person name="Zimin A.V."/>
            <person name="Zaini P.A."/>
            <person name="Workman R."/>
            <person name="Puiu D."/>
            <person name="Bianco L."/>
            <person name="Allen B.J."/>
            <person name="Troggio M."/>
            <person name="Leslie C.A."/>
            <person name="Timp W."/>
            <person name="Dendekar A."/>
            <person name="Salzberg S.L."/>
            <person name="Neale D.B."/>
        </authorList>
    </citation>
    <scope>NUCLEOTIDE SEQUENCE</scope>
    <source>
        <tissue evidence="2">Leaves</tissue>
    </source>
</reference>
<reference evidence="2" key="1">
    <citation type="submission" date="2015-10" db="EMBL/GenBank/DDBJ databases">
        <authorList>
            <person name="Martinez-Garcia P.J."/>
            <person name="Crepeau M.W."/>
            <person name="Puiu D."/>
            <person name="Gonzalez-Ibeas D."/>
            <person name="Whalen J."/>
            <person name="Stevens K."/>
            <person name="Paul R."/>
            <person name="Butterfield T."/>
            <person name="Britton M."/>
            <person name="Reagan R."/>
            <person name="Chakraborty S."/>
            <person name="Walawage S.L."/>
            <person name="Vasquez-Gross H.A."/>
            <person name="Cardeno C."/>
            <person name="Famula R."/>
            <person name="Pratt K."/>
            <person name="Kuruganti S."/>
            <person name="Aradhya M.K."/>
            <person name="Leslie C.A."/>
            <person name="Dandekar A.M."/>
            <person name="Salzberg S.L."/>
            <person name="Wegrzyn J.L."/>
            <person name="Langley C.H."/>
            <person name="Neale D.B."/>
        </authorList>
    </citation>
    <scope>NUCLEOTIDE SEQUENCE</scope>
    <source>
        <tissue evidence="2">Leaves</tissue>
    </source>
</reference>
<name>A0A833TR13_JUGRE</name>
<dbReference type="AlphaFoldDB" id="A0A833TR13"/>
<feature type="region of interest" description="Disordered" evidence="1">
    <location>
        <begin position="34"/>
        <end position="113"/>
    </location>
</feature>
<dbReference type="Gramene" id="Jr12_13740_p1">
    <property type="protein sequence ID" value="cds.Jr12_13740_p1"/>
    <property type="gene ID" value="Jr12_13740"/>
</dbReference>
<evidence type="ECO:0000313" key="2">
    <source>
        <dbReference type="EMBL" id="KAF5452600.1"/>
    </source>
</evidence>
<sequence>TNNIEHPLRRKHSSSYFYRTEPRKIMSTTEQHFKAGESHGQGQATAEEWMQSTKDAANATKDKTADATQSATESAQHGKDKSASFIQQKGEQMKHMAQGAVDSVKSTLGVGDK</sequence>
<organism evidence="2 3">
    <name type="scientific">Juglans regia</name>
    <name type="common">English walnut</name>
    <dbReference type="NCBI Taxonomy" id="51240"/>
    <lineage>
        <taxon>Eukaryota</taxon>
        <taxon>Viridiplantae</taxon>
        <taxon>Streptophyta</taxon>
        <taxon>Embryophyta</taxon>
        <taxon>Tracheophyta</taxon>
        <taxon>Spermatophyta</taxon>
        <taxon>Magnoliopsida</taxon>
        <taxon>eudicotyledons</taxon>
        <taxon>Gunneridae</taxon>
        <taxon>Pentapetalae</taxon>
        <taxon>rosids</taxon>
        <taxon>fabids</taxon>
        <taxon>Fagales</taxon>
        <taxon>Juglandaceae</taxon>
        <taxon>Juglans</taxon>
    </lineage>
</organism>
<dbReference type="GO" id="GO:0009409">
    <property type="term" value="P:response to cold"/>
    <property type="evidence" value="ECO:0007669"/>
    <property type="project" value="EnsemblPlants"/>
</dbReference>
<dbReference type="InterPro" id="IPR039624">
    <property type="entry name" value="LEA1/2/D7/KIN2"/>
</dbReference>
<proteinExistence type="predicted"/>
<dbReference type="PANTHER" id="PTHR34191">
    <property type="entry name" value="LATE EMBRYOGENESIS ABUNDANT PROTEIN (LEA) FAMILY PROTEIN"/>
    <property type="match status" value="1"/>
</dbReference>